<dbReference type="Proteomes" id="UP000308652">
    <property type="component" value="Unassembled WGS sequence"/>
</dbReference>
<accession>A0A5C3LYW6</accession>
<dbReference type="AlphaFoldDB" id="A0A5C3LYW6"/>
<organism evidence="3 4">
    <name type="scientific">Crucibulum laeve</name>
    <dbReference type="NCBI Taxonomy" id="68775"/>
    <lineage>
        <taxon>Eukaryota</taxon>
        <taxon>Fungi</taxon>
        <taxon>Dikarya</taxon>
        <taxon>Basidiomycota</taxon>
        <taxon>Agaricomycotina</taxon>
        <taxon>Agaricomycetes</taxon>
        <taxon>Agaricomycetidae</taxon>
        <taxon>Agaricales</taxon>
        <taxon>Agaricineae</taxon>
        <taxon>Nidulariaceae</taxon>
        <taxon>Crucibulum</taxon>
    </lineage>
</organism>
<feature type="region of interest" description="Disordered" evidence="1">
    <location>
        <begin position="181"/>
        <end position="205"/>
    </location>
</feature>
<keyword evidence="2" id="KW-1133">Transmembrane helix</keyword>
<evidence type="ECO:0000313" key="4">
    <source>
        <dbReference type="Proteomes" id="UP000308652"/>
    </source>
</evidence>
<sequence length="205" mass="23684">MKMLQEILKMHHSRNLASQELFYCCTVLLCRTIVAPCGVVIAWTKFAKSESPTKILNFLERVFDKEESHPAYICIDKACVVLRSAISNSWNRIWEKTTRFIVDTYHYKNHSKDDVLCQEWCNPAPTDGSAPNLVVAACEQFNSWLGGFESILKLMTPQNFNWFLHSMIIYHSKYVIQKKKQHTNAKKEKDSETSEEEDVDADVEG</sequence>
<feature type="transmembrane region" description="Helical" evidence="2">
    <location>
        <begin position="21"/>
        <end position="43"/>
    </location>
</feature>
<reference evidence="3 4" key="1">
    <citation type="journal article" date="2019" name="Nat. Ecol. Evol.">
        <title>Megaphylogeny resolves global patterns of mushroom evolution.</title>
        <authorList>
            <person name="Varga T."/>
            <person name="Krizsan K."/>
            <person name="Foldi C."/>
            <person name="Dima B."/>
            <person name="Sanchez-Garcia M."/>
            <person name="Sanchez-Ramirez S."/>
            <person name="Szollosi G.J."/>
            <person name="Szarkandi J.G."/>
            <person name="Papp V."/>
            <person name="Albert L."/>
            <person name="Andreopoulos W."/>
            <person name="Angelini C."/>
            <person name="Antonin V."/>
            <person name="Barry K.W."/>
            <person name="Bougher N.L."/>
            <person name="Buchanan P."/>
            <person name="Buyck B."/>
            <person name="Bense V."/>
            <person name="Catcheside P."/>
            <person name="Chovatia M."/>
            <person name="Cooper J."/>
            <person name="Damon W."/>
            <person name="Desjardin D."/>
            <person name="Finy P."/>
            <person name="Geml J."/>
            <person name="Haridas S."/>
            <person name="Hughes K."/>
            <person name="Justo A."/>
            <person name="Karasinski D."/>
            <person name="Kautmanova I."/>
            <person name="Kiss B."/>
            <person name="Kocsube S."/>
            <person name="Kotiranta H."/>
            <person name="LaButti K.M."/>
            <person name="Lechner B.E."/>
            <person name="Liimatainen K."/>
            <person name="Lipzen A."/>
            <person name="Lukacs Z."/>
            <person name="Mihaltcheva S."/>
            <person name="Morgado L.N."/>
            <person name="Niskanen T."/>
            <person name="Noordeloos M.E."/>
            <person name="Ohm R.A."/>
            <person name="Ortiz-Santana B."/>
            <person name="Ovrebo C."/>
            <person name="Racz N."/>
            <person name="Riley R."/>
            <person name="Savchenko A."/>
            <person name="Shiryaev A."/>
            <person name="Soop K."/>
            <person name="Spirin V."/>
            <person name="Szebenyi C."/>
            <person name="Tomsovsky M."/>
            <person name="Tulloss R.E."/>
            <person name="Uehling J."/>
            <person name="Grigoriev I.V."/>
            <person name="Vagvolgyi C."/>
            <person name="Papp T."/>
            <person name="Martin F.M."/>
            <person name="Miettinen O."/>
            <person name="Hibbett D.S."/>
            <person name="Nagy L.G."/>
        </authorList>
    </citation>
    <scope>NUCLEOTIDE SEQUENCE [LARGE SCALE GENOMIC DNA]</scope>
    <source>
        <strain evidence="3 4">CBS 166.37</strain>
    </source>
</reference>
<evidence type="ECO:0000313" key="3">
    <source>
        <dbReference type="EMBL" id="TFK37885.1"/>
    </source>
</evidence>
<evidence type="ECO:0000256" key="2">
    <source>
        <dbReference type="SAM" id="Phobius"/>
    </source>
</evidence>
<keyword evidence="4" id="KW-1185">Reference proteome</keyword>
<keyword evidence="2" id="KW-0472">Membrane</keyword>
<evidence type="ECO:0008006" key="5">
    <source>
        <dbReference type="Google" id="ProtNLM"/>
    </source>
</evidence>
<dbReference type="OrthoDB" id="2527272at2759"/>
<dbReference type="EMBL" id="ML213606">
    <property type="protein sequence ID" value="TFK37885.1"/>
    <property type="molecule type" value="Genomic_DNA"/>
</dbReference>
<name>A0A5C3LYW6_9AGAR</name>
<protein>
    <recommendedName>
        <fullName evidence="5">MULE transposase domain-containing protein</fullName>
    </recommendedName>
</protein>
<keyword evidence="2" id="KW-0812">Transmembrane</keyword>
<gene>
    <name evidence="3" type="ORF">BDQ12DRAFT_698975</name>
</gene>
<proteinExistence type="predicted"/>
<evidence type="ECO:0000256" key="1">
    <source>
        <dbReference type="SAM" id="MobiDB-lite"/>
    </source>
</evidence>
<feature type="compositionally biased region" description="Acidic residues" evidence="1">
    <location>
        <begin position="193"/>
        <end position="205"/>
    </location>
</feature>